<dbReference type="Pfam" id="PF00080">
    <property type="entry name" value="Sod_Cu"/>
    <property type="match status" value="1"/>
</dbReference>
<evidence type="ECO:0000259" key="4">
    <source>
        <dbReference type="Pfam" id="PF00080"/>
    </source>
</evidence>
<comment type="similarity">
    <text evidence="1">Belongs to the Cu-Zn superoxide dismutase family.</text>
</comment>
<protein>
    <submittedName>
        <fullName evidence="5">Superoxide dismutase</fullName>
    </submittedName>
</protein>
<dbReference type="GO" id="GO:0006801">
    <property type="term" value="P:superoxide metabolic process"/>
    <property type="evidence" value="ECO:0007669"/>
    <property type="project" value="InterPro"/>
</dbReference>
<feature type="domain" description="Superoxide dismutase copper/zinc binding" evidence="4">
    <location>
        <begin position="59"/>
        <end position="190"/>
    </location>
</feature>
<dbReference type="Gene3D" id="2.60.40.200">
    <property type="entry name" value="Superoxide dismutase, copper/zinc binding domain"/>
    <property type="match status" value="1"/>
</dbReference>
<dbReference type="STRING" id="1069536.SINU_00125"/>
<dbReference type="PRINTS" id="PR00068">
    <property type="entry name" value="CUZNDISMTASE"/>
</dbReference>
<evidence type="ECO:0000256" key="2">
    <source>
        <dbReference type="ARBA" id="ARBA00024900"/>
    </source>
</evidence>
<dbReference type="CDD" id="cd00305">
    <property type="entry name" value="Cu-Zn_Superoxide_Dismutase"/>
    <property type="match status" value="1"/>
</dbReference>
<dbReference type="EMBL" id="AFVQ02000004">
    <property type="protein sequence ID" value="KLI03926.1"/>
    <property type="molecule type" value="Genomic_DNA"/>
</dbReference>
<dbReference type="PROSITE" id="PS00087">
    <property type="entry name" value="SOD_CU_ZN_1"/>
    <property type="match status" value="1"/>
</dbReference>
<keyword evidence="3" id="KW-0472">Membrane</keyword>
<dbReference type="Proteomes" id="UP000035553">
    <property type="component" value="Unassembled WGS sequence"/>
</dbReference>
<dbReference type="SUPFAM" id="SSF49329">
    <property type="entry name" value="Cu,Zn superoxide dismutase-like"/>
    <property type="match status" value="1"/>
</dbReference>
<sequence length="191" mass="20776">MLRRLIRVKYQKLIYALCAMLALIVIAFVHHPHLSANAKDAQNGKLIVSLINAKNEEMGTAKLSETAKGVRIELEAEGLTPGIHAIHFHEYGSCTPPDFMSAGAHFNPENKKHGLKNPMGPHAGDMVNIFADRHGHVKTVLFNSMVTLKEGEPNSLRDADGSALIIHEKGDDQVTDPSGNSGDRILCGVIK</sequence>
<name>A0A0U1QT54_9BACL</name>
<dbReference type="InterPro" id="IPR036423">
    <property type="entry name" value="SOD-like_Cu/Zn_dom_sf"/>
</dbReference>
<reference evidence="5 6" key="1">
    <citation type="journal article" date="2011" name="J. Bacteriol.">
        <title>Draft genome sequence of Sporolactobacillus inulinus strain CASD, an efficient D-lactic acid-producing bacterium with high-concentration lactate tolerance capability.</title>
        <authorList>
            <person name="Yu B."/>
            <person name="Su F."/>
            <person name="Wang L."/>
            <person name="Xu K."/>
            <person name="Zhao B."/>
            <person name="Xu P."/>
        </authorList>
    </citation>
    <scope>NUCLEOTIDE SEQUENCE [LARGE SCALE GENOMIC DNA]</scope>
    <source>
        <strain evidence="5 6">CASD</strain>
    </source>
</reference>
<comment type="caution">
    <text evidence="5">The sequence shown here is derived from an EMBL/GenBank/DDBJ whole genome shotgun (WGS) entry which is preliminary data.</text>
</comment>
<organism evidence="5 6">
    <name type="scientific">Sporolactobacillus inulinus CASD</name>
    <dbReference type="NCBI Taxonomy" id="1069536"/>
    <lineage>
        <taxon>Bacteria</taxon>
        <taxon>Bacillati</taxon>
        <taxon>Bacillota</taxon>
        <taxon>Bacilli</taxon>
        <taxon>Bacillales</taxon>
        <taxon>Sporolactobacillaceae</taxon>
        <taxon>Sporolactobacillus</taxon>
    </lineage>
</organism>
<evidence type="ECO:0000313" key="5">
    <source>
        <dbReference type="EMBL" id="KLI03926.1"/>
    </source>
</evidence>
<keyword evidence="3" id="KW-0812">Transmembrane</keyword>
<accession>A0A0U1QT54</accession>
<dbReference type="InterPro" id="IPR024134">
    <property type="entry name" value="SOD_Cu/Zn_/chaperone"/>
</dbReference>
<dbReference type="InterPro" id="IPR001424">
    <property type="entry name" value="SOD_Cu_Zn_dom"/>
</dbReference>
<comment type="function">
    <text evidence="2">Destroys radicals which are normally produced within the cells and which are toxic to biological systems. May play a role in favoring mycobacterial survival in phagocytes.</text>
</comment>
<keyword evidence="3" id="KW-1133">Transmembrane helix</keyword>
<keyword evidence="6" id="KW-1185">Reference proteome</keyword>
<dbReference type="InterPro" id="IPR018152">
    <property type="entry name" value="SOD_Cu/Zn_BS"/>
</dbReference>
<dbReference type="AlphaFoldDB" id="A0A0U1QT54"/>
<feature type="transmembrane region" description="Helical" evidence="3">
    <location>
        <begin position="12"/>
        <end position="30"/>
    </location>
</feature>
<proteinExistence type="inferred from homology"/>
<dbReference type="PANTHER" id="PTHR10003">
    <property type="entry name" value="SUPEROXIDE DISMUTASE CU-ZN -RELATED"/>
    <property type="match status" value="1"/>
</dbReference>
<evidence type="ECO:0000313" key="6">
    <source>
        <dbReference type="Proteomes" id="UP000035553"/>
    </source>
</evidence>
<gene>
    <name evidence="5" type="ORF">SINU_00125</name>
</gene>
<dbReference type="GO" id="GO:0005507">
    <property type="term" value="F:copper ion binding"/>
    <property type="evidence" value="ECO:0007669"/>
    <property type="project" value="InterPro"/>
</dbReference>
<evidence type="ECO:0000256" key="1">
    <source>
        <dbReference type="ARBA" id="ARBA00010457"/>
    </source>
</evidence>
<evidence type="ECO:0000256" key="3">
    <source>
        <dbReference type="SAM" id="Phobius"/>
    </source>
</evidence>